<dbReference type="InterPro" id="IPR001867">
    <property type="entry name" value="OmpR/PhoB-type_DNA-bd"/>
</dbReference>
<dbReference type="Pfam" id="PF00072">
    <property type="entry name" value="Response_reg"/>
    <property type="match status" value="1"/>
</dbReference>
<keyword evidence="5" id="KW-0805">Transcription regulation</keyword>
<reference evidence="12 13" key="1">
    <citation type="submission" date="2017-07" db="EMBL/GenBank/DDBJ databases">
        <title>Thauera sp. KNDSS-Mac4 genome sequence and assembly.</title>
        <authorList>
            <person name="Mayilraj S."/>
        </authorList>
    </citation>
    <scope>NUCLEOTIDE SEQUENCE [LARGE SCALE GENOMIC DNA]</scope>
    <source>
        <strain evidence="12 13">KNDSS-Mac4</strain>
    </source>
</reference>
<dbReference type="InterPro" id="IPR001789">
    <property type="entry name" value="Sig_transdc_resp-reg_receiver"/>
</dbReference>
<keyword evidence="13" id="KW-1185">Reference proteome</keyword>
<evidence type="ECO:0000313" key="12">
    <source>
        <dbReference type="EMBL" id="OYD53957.1"/>
    </source>
</evidence>
<dbReference type="GO" id="GO:0000156">
    <property type="term" value="F:phosphorelay response regulator activity"/>
    <property type="evidence" value="ECO:0007669"/>
    <property type="project" value="TreeGrafter"/>
</dbReference>
<dbReference type="InterPro" id="IPR016032">
    <property type="entry name" value="Sig_transdc_resp-reg_C-effctor"/>
</dbReference>
<evidence type="ECO:0000259" key="11">
    <source>
        <dbReference type="PROSITE" id="PS51755"/>
    </source>
</evidence>
<keyword evidence="3 8" id="KW-0597">Phosphoprotein</keyword>
<dbReference type="SUPFAM" id="SSF52172">
    <property type="entry name" value="CheY-like"/>
    <property type="match status" value="1"/>
</dbReference>
<keyword evidence="2" id="KW-0963">Cytoplasm</keyword>
<name>A0A235EZH2_9RHOO</name>
<dbReference type="Gene3D" id="6.10.250.690">
    <property type="match status" value="1"/>
</dbReference>
<keyword evidence="4" id="KW-0902">Two-component regulatory system</keyword>
<evidence type="ECO:0000256" key="7">
    <source>
        <dbReference type="ARBA" id="ARBA00023163"/>
    </source>
</evidence>
<sequence length="248" mass="27425">MQPARDAHSPTLLVVDDDLVTQARLSAYFSQEGYEVLLAGDGEALWQTLARTPVDLVLLDINLPGQDGLSLARDLRARNGAIGIILVTSRNDDVDKIVGLEVGADDYVTKPFNPRELLARVKSLLRRSGEVRAAGRASEREEVFGFAGWTLDLPRRRLFDRAGGEVALTRGEFEVLALLVRHPGEVMSRDRLSRAVSGHDWDPQDRTIDVLVRRLRTKIDAEGQADSLITTVRGEGYRLATEVETRAS</sequence>
<keyword evidence="7" id="KW-0804">Transcription</keyword>
<feature type="domain" description="Response regulatory" evidence="10">
    <location>
        <begin position="11"/>
        <end position="125"/>
    </location>
</feature>
<dbReference type="RefSeq" id="WP_094268399.1">
    <property type="nucleotide sequence ID" value="NZ_NOIH01000010.1"/>
</dbReference>
<dbReference type="CDD" id="cd00383">
    <property type="entry name" value="trans_reg_C"/>
    <property type="match status" value="1"/>
</dbReference>
<evidence type="ECO:0000259" key="10">
    <source>
        <dbReference type="PROSITE" id="PS50110"/>
    </source>
</evidence>
<dbReference type="Proteomes" id="UP000215181">
    <property type="component" value="Unassembled WGS sequence"/>
</dbReference>
<dbReference type="GO" id="GO:0006355">
    <property type="term" value="P:regulation of DNA-templated transcription"/>
    <property type="evidence" value="ECO:0007669"/>
    <property type="project" value="InterPro"/>
</dbReference>
<dbReference type="PROSITE" id="PS50110">
    <property type="entry name" value="RESPONSE_REGULATORY"/>
    <property type="match status" value="1"/>
</dbReference>
<dbReference type="Gene3D" id="3.40.50.2300">
    <property type="match status" value="1"/>
</dbReference>
<gene>
    <name evidence="12" type="ORF">CGK74_10310</name>
</gene>
<accession>A0A235EZH2</accession>
<evidence type="ECO:0000313" key="13">
    <source>
        <dbReference type="Proteomes" id="UP000215181"/>
    </source>
</evidence>
<feature type="modified residue" description="4-aspartylphosphate" evidence="8">
    <location>
        <position position="60"/>
    </location>
</feature>
<comment type="caution">
    <text evidence="12">The sequence shown here is derived from an EMBL/GenBank/DDBJ whole genome shotgun (WGS) entry which is preliminary data.</text>
</comment>
<dbReference type="InterPro" id="IPR011006">
    <property type="entry name" value="CheY-like_superfamily"/>
</dbReference>
<dbReference type="PANTHER" id="PTHR48111:SF58">
    <property type="entry name" value="TORCAD OPERON TRANSCRIPTIONAL REGULATORY PROTEIN TORR"/>
    <property type="match status" value="1"/>
</dbReference>
<dbReference type="PANTHER" id="PTHR48111">
    <property type="entry name" value="REGULATOR OF RPOS"/>
    <property type="match status" value="1"/>
</dbReference>
<dbReference type="AlphaFoldDB" id="A0A235EZH2"/>
<protein>
    <submittedName>
        <fullName evidence="12">DNA-binding response regulator</fullName>
    </submittedName>
</protein>
<evidence type="ECO:0000256" key="1">
    <source>
        <dbReference type="ARBA" id="ARBA00004496"/>
    </source>
</evidence>
<dbReference type="InterPro" id="IPR036388">
    <property type="entry name" value="WH-like_DNA-bd_sf"/>
</dbReference>
<evidence type="ECO:0000256" key="6">
    <source>
        <dbReference type="ARBA" id="ARBA00023125"/>
    </source>
</evidence>
<organism evidence="12 13">
    <name type="scientific">Thauera propionica</name>
    <dbReference type="NCBI Taxonomy" id="2019431"/>
    <lineage>
        <taxon>Bacteria</taxon>
        <taxon>Pseudomonadati</taxon>
        <taxon>Pseudomonadota</taxon>
        <taxon>Betaproteobacteria</taxon>
        <taxon>Rhodocyclales</taxon>
        <taxon>Zoogloeaceae</taxon>
        <taxon>Thauera</taxon>
    </lineage>
</organism>
<keyword evidence="6 9" id="KW-0238">DNA-binding</keyword>
<dbReference type="PROSITE" id="PS51755">
    <property type="entry name" value="OMPR_PHOB"/>
    <property type="match status" value="1"/>
</dbReference>
<evidence type="ECO:0000256" key="2">
    <source>
        <dbReference type="ARBA" id="ARBA00022490"/>
    </source>
</evidence>
<evidence type="ECO:0000256" key="8">
    <source>
        <dbReference type="PROSITE-ProRule" id="PRU00169"/>
    </source>
</evidence>
<dbReference type="InterPro" id="IPR039420">
    <property type="entry name" value="WalR-like"/>
</dbReference>
<evidence type="ECO:0000256" key="5">
    <source>
        <dbReference type="ARBA" id="ARBA00023015"/>
    </source>
</evidence>
<dbReference type="GO" id="GO:0000976">
    <property type="term" value="F:transcription cis-regulatory region binding"/>
    <property type="evidence" value="ECO:0007669"/>
    <property type="project" value="TreeGrafter"/>
</dbReference>
<dbReference type="Pfam" id="PF00486">
    <property type="entry name" value="Trans_reg_C"/>
    <property type="match status" value="1"/>
</dbReference>
<dbReference type="GO" id="GO:0032993">
    <property type="term" value="C:protein-DNA complex"/>
    <property type="evidence" value="ECO:0007669"/>
    <property type="project" value="TreeGrafter"/>
</dbReference>
<dbReference type="SMART" id="SM00448">
    <property type="entry name" value="REC"/>
    <property type="match status" value="1"/>
</dbReference>
<dbReference type="EMBL" id="NOIH01000010">
    <property type="protein sequence ID" value="OYD53957.1"/>
    <property type="molecule type" value="Genomic_DNA"/>
</dbReference>
<feature type="domain" description="OmpR/PhoB-type" evidence="11">
    <location>
        <begin position="141"/>
        <end position="241"/>
    </location>
</feature>
<dbReference type="FunFam" id="1.10.10.10:FF:000099">
    <property type="entry name" value="Two-component system response regulator TorR"/>
    <property type="match status" value="1"/>
</dbReference>
<evidence type="ECO:0000256" key="4">
    <source>
        <dbReference type="ARBA" id="ARBA00023012"/>
    </source>
</evidence>
<comment type="subcellular location">
    <subcellularLocation>
        <location evidence="1">Cytoplasm</location>
    </subcellularLocation>
</comment>
<dbReference type="SUPFAM" id="SSF46894">
    <property type="entry name" value="C-terminal effector domain of the bipartite response regulators"/>
    <property type="match status" value="1"/>
</dbReference>
<feature type="DNA-binding region" description="OmpR/PhoB-type" evidence="9">
    <location>
        <begin position="141"/>
        <end position="241"/>
    </location>
</feature>
<dbReference type="GO" id="GO:0005829">
    <property type="term" value="C:cytosol"/>
    <property type="evidence" value="ECO:0007669"/>
    <property type="project" value="TreeGrafter"/>
</dbReference>
<dbReference type="Gene3D" id="1.10.10.10">
    <property type="entry name" value="Winged helix-like DNA-binding domain superfamily/Winged helix DNA-binding domain"/>
    <property type="match status" value="1"/>
</dbReference>
<dbReference type="SMART" id="SM00862">
    <property type="entry name" value="Trans_reg_C"/>
    <property type="match status" value="1"/>
</dbReference>
<evidence type="ECO:0000256" key="9">
    <source>
        <dbReference type="PROSITE-ProRule" id="PRU01091"/>
    </source>
</evidence>
<evidence type="ECO:0000256" key="3">
    <source>
        <dbReference type="ARBA" id="ARBA00022553"/>
    </source>
</evidence>
<proteinExistence type="predicted"/>
<dbReference type="OrthoDB" id="165980at2"/>